<evidence type="ECO:0000256" key="4">
    <source>
        <dbReference type="ARBA" id="ARBA00022600"/>
    </source>
</evidence>
<dbReference type="SUPFAM" id="SSF51011">
    <property type="entry name" value="Glycosyl hydrolase domain"/>
    <property type="match status" value="1"/>
</dbReference>
<evidence type="ECO:0000256" key="6">
    <source>
        <dbReference type="ARBA" id="ARBA00022679"/>
    </source>
</evidence>
<dbReference type="AlphaFoldDB" id="A0A839YBJ6"/>
<keyword evidence="5 9" id="KW-0328">Glycosyltransferase</keyword>
<comment type="pathway">
    <text evidence="2 9">Glycan biosynthesis; glycogen biosynthesis.</text>
</comment>
<dbReference type="Pfam" id="PF22019">
    <property type="entry name" value="GlgB_N"/>
    <property type="match status" value="1"/>
</dbReference>
<feature type="region of interest" description="Disordered" evidence="10">
    <location>
        <begin position="1034"/>
        <end position="1079"/>
    </location>
</feature>
<dbReference type="InterPro" id="IPR017853">
    <property type="entry name" value="GH"/>
</dbReference>
<keyword evidence="4 9" id="KW-0321">Glycogen metabolism</keyword>
<feature type="compositionally biased region" description="Low complexity" evidence="10">
    <location>
        <begin position="32"/>
        <end position="47"/>
    </location>
</feature>
<dbReference type="GO" id="GO:0003844">
    <property type="term" value="F:1,4-alpha-glucan branching enzyme activity"/>
    <property type="evidence" value="ECO:0007669"/>
    <property type="project" value="UniProtKB-UniRule"/>
</dbReference>
<feature type="compositionally biased region" description="Low complexity" evidence="10">
    <location>
        <begin position="221"/>
        <end position="254"/>
    </location>
</feature>
<dbReference type="Gene3D" id="3.20.20.80">
    <property type="entry name" value="Glycosidases"/>
    <property type="match status" value="1"/>
</dbReference>
<dbReference type="InterPro" id="IPR006407">
    <property type="entry name" value="GlgB"/>
</dbReference>
<feature type="compositionally biased region" description="Polar residues" evidence="10">
    <location>
        <begin position="1"/>
        <end position="14"/>
    </location>
</feature>
<dbReference type="GO" id="GO:0043169">
    <property type="term" value="F:cation binding"/>
    <property type="evidence" value="ECO:0007669"/>
    <property type="project" value="InterPro"/>
</dbReference>
<accession>A0A839YBJ6</accession>
<feature type="compositionally biased region" description="Low complexity" evidence="10">
    <location>
        <begin position="143"/>
        <end position="154"/>
    </location>
</feature>
<dbReference type="NCBIfam" id="NF008967">
    <property type="entry name" value="PRK12313.1"/>
    <property type="match status" value="1"/>
</dbReference>
<feature type="compositionally biased region" description="Low complexity" evidence="10">
    <location>
        <begin position="60"/>
        <end position="79"/>
    </location>
</feature>
<dbReference type="InterPro" id="IPR006048">
    <property type="entry name" value="A-amylase/branching_C"/>
</dbReference>
<dbReference type="SMART" id="SM00642">
    <property type="entry name" value="Aamy"/>
    <property type="match status" value="1"/>
</dbReference>
<comment type="similarity">
    <text evidence="3 9">Belongs to the glycosyl hydrolase 13 family. GlgB subfamily.</text>
</comment>
<keyword evidence="7 9" id="KW-0320">Glycogen biosynthesis</keyword>
<feature type="compositionally biased region" description="Acidic residues" evidence="10">
    <location>
        <begin position="1037"/>
        <end position="1046"/>
    </location>
</feature>
<dbReference type="SUPFAM" id="SSF51445">
    <property type="entry name" value="(Trans)glycosidases"/>
    <property type="match status" value="1"/>
</dbReference>
<evidence type="ECO:0000259" key="11">
    <source>
        <dbReference type="SMART" id="SM00642"/>
    </source>
</evidence>
<dbReference type="GO" id="GO:0004553">
    <property type="term" value="F:hydrolase activity, hydrolyzing O-glycosyl compounds"/>
    <property type="evidence" value="ECO:0007669"/>
    <property type="project" value="InterPro"/>
</dbReference>
<feature type="active site" description="Nucleophile" evidence="9">
    <location>
        <position position="715"/>
    </location>
</feature>
<dbReference type="CDD" id="cd11322">
    <property type="entry name" value="AmyAc_Glg_BE"/>
    <property type="match status" value="1"/>
</dbReference>
<feature type="compositionally biased region" description="Pro residues" evidence="10">
    <location>
        <begin position="164"/>
        <end position="179"/>
    </location>
</feature>
<dbReference type="UniPathway" id="UPA00164"/>
<evidence type="ECO:0000256" key="7">
    <source>
        <dbReference type="ARBA" id="ARBA00023056"/>
    </source>
</evidence>
<dbReference type="SUPFAM" id="SSF81296">
    <property type="entry name" value="E set domains"/>
    <property type="match status" value="2"/>
</dbReference>
<evidence type="ECO:0000256" key="5">
    <source>
        <dbReference type="ARBA" id="ARBA00022676"/>
    </source>
</evidence>
<dbReference type="EMBL" id="JACIBU010000002">
    <property type="protein sequence ID" value="MBB3678511.1"/>
    <property type="molecule type" value="Genomic_DNA"/>
</dbReference>
<feature type="region of interest" description="Disordered" evidence="10">
    <location>
        <begin position="1"/>
        <end position="254"/>
    </location>
</feature>
<proteinExistence type="inferred from homology"/>
<dbReference type="Proteomes" id="UP000580718">
    <property type="component" value="Unassembled WGS sequence"/>
</dbReference>
<dbReference type="HAMAP" id="MF_00685">
    <property type="entry name" value="GlgB"/>
    <property type="match status" value="1"/>
</dbReference>
<feature type="compositionally biased region" description="Low complexity" evidence="10">
    <location>
        <begin position="116"/>
        <end position="129"/>
    </location>
</feature>
<evidence type="ECO:0000256" key="3">
    <source>
        <dbReference type="ARBA" id="ARBA00009000"/>
    </source>
</evidence>
<dbReference type="InterPro" id="IPR054169">
    <property type="entry name" value="GlgB_N"/>
</dbReference>
<evidence type="ECO:0000313" key="13">
    <source>
        <dbReference type="Proteomes" id="UP000580718"/>
    </source>
</evidence>
<dbReference type="PANTHER" id="PTHR43651">
    <property type="entry name" value="1,4-ALPHA-GLUCAN-BRANCHING ENZYME"/>
    <property type="match status" value="1"/>
</dbReference>
<keyword evidence="8 9" id="KW-0119">Carbohydrate metabolism</keyword>
<dbReference type="InterPro" id="IPR006047">
    <property type="entry name" value="GH13_cat_dom"/>
</dbReference>
<evidence type="ECO:0000256" key="2">
    <source>
        <dbReference type="ARBA" id="ARBA00004964"/>
    </source>
</evidence>
<dbReference type="InterPro" id="IPR013783">
    <property type="entry name" value="Ig-like_fold"/>
</dbReference>
<dbReference type="InterPro" id="IPR013780">
    <property type="entry name" value="Glyco_hydro_b"/>
</dbReference>
<organism evidence="12 13">
    <name type="scientific">Modestobacter versicolor</name>
    <dbReference type="NCBI Taxonomy" id="429133"/>
    <lineage>
        <taxon>Bacteria</taxon>
        <taxon>Bacillati</taxon>
        <taxon>Actinomycetota</taxon>
        <taxon>Actinomycetes</taxon>
        <taxon>Geodermatophilales</taxon>
        <taxon>Geodermatophilaceae</taxon>
        <taxon>Modestobacter</taxon>
    </lineage>
</organism>
<dbReference type="EC" id="2.4.1.18" evidence="9"/>
<dbReference type="NCBIfam" id="TIGR01515">
    <property type="entry name" value="branching_enzym"/>
    <property type="match status" value="1"/>
</dbReference>
<evidence type="ECO:0000256" key="1">
    <source>
        <dbReference type="ARBA" id="ARBA00000826"/>
    </source>
</evidence>
<keyword evidence="6 9" id="KW-0808">Transferase</keyword>
<evidence type="ECO:0000256" key="9">
    <source>
        <dbReference type="HAMAP-Rule" id="MF_00685"/>
    </source>
</evidence>
<feature type="compositionally biased region" description="Basic residues" evidence="10">
    <location>
        <begin position="48"/>
        <end position="59"/>
    </location>
</feature>
<feature type="active site" description="Proton donor" evidence="9">
    <location>
        <position position="768"/>
    </location>
</feature>
<sequence>MTIDDTQPPGTDTPEQPADKAELTRRVEEKTAAVQAAADGDAAPPMKATRKAAARKAPAKKAAAAPGEAATTADAPAPAKRTRKAAAAKAAPPQGDAVVEAATEAPAKRTRKAAAKKAAPAATDATAEAPAPPAKRTRKAAKKVTATPVVAPAPIAEPGNPSAPSAPQPEPPSPDPAEPNTPQVPADGQHAGTGGSSPAETASNPGDELAPDTVPVDVPSEDAAPAADTAPAEDTSPAADTAPGEVSGEVSGAATGAAVTTADLVTSEVTDLPPAPEQAPEPAATELVEALPEGETPVSTSVPAEATPAGQEVDHEALAAVVDGWSFDPHGVLGAHRLPEGWAVRTLRPDAVAVAVVDQDGTRYEARQVFRGGVYEARLPQQPGDYRIEVVYPDGAGGTDTYLVDDPYRWLPTLGQLDQHLLREGRHEKLWTVLGAHVRGYDTPGGRVDGVSFAVWAPNARGVKVTGDFDYWEARAYPMRSLGSSGVWEIFVPGAQVGTRYRFHVLGADGQWRVKSDPLAFATEVPPSNASVVTASTHEWGDDEWLAGRAQGSWHERPMSVYEVHAGSWRQGLSYREMADELVAYVKDAGFTHLEFMPLAEHPFGGSWGYQVTSYYAPTSRFGSPDDLRYLIDTAHQAGIGVIVDWVPAHFPKDEWALARFDGTPLYEHPDPRRGEQPDWGTYVFDFGRPEVRNFLVANALFWAQEFHVDGIRVDAVASMLYLDYSRNDGEWTPNQYGGRENLEAVAFLQEMNATLYREVPGVVSIAEESTAWPGVTRPTYLGGLGFGFKWNMGWMHDSLGYMAKQPVYRSFHHSQLTFSLVYAFSENYVLPISHDEVVYGKGSLIRKMPGDRWQQLANLRAYLAYMWAHPGKQLLFMGSEFGQLSEWAESRSLDWWHLDDPAHRGVLDLVRDLNTVYKDTEALWSQDVDPAGFQWIDANDAGGNTLTFLRYGKGGQVLACVANFSGQPHVDYRIGLPRGGRWRELVNTDFQGYGGSGVGNLGGVDAVAESWHGQPWSATLTAPPLATVWFVHEGPEPELPDDGEPSDPAHTAAAEASGLAEGPGSGLQPAEVDTSTEH</sequence>
<dbReference type="Pfam" id="PF02922">
    <property type="entry name" value="CBM_48"/>
    <property type="match status" value="1"/>
</dbReference>
<dbReference type="InterPro" id="IPR014756">
    <property type="entry name" value="Ig_E-set"/>
</dbReference>
<evidence type="ECO:0000256" key="8">
    <source>
        <dbReference type="ARBA" id="ARBA00023277"/>
    </source>
</evidence>
<dbReference type="RefSeq" id="WP_183514342.1">
    <property type="nucleotide sequence ID" value="NZ_JACIBU010000002.1"/>
</dbReference>
<feature type="compositionally biased region" description="Basic and acidic residues" evidence="10">
    <location>
        <begin position="17"/>
        <end position="31"/>
    </location>
</feature>
<evidence type="ECO:0000313" key="12">
    <source>
        <dbReference type="EMBL" id="MBB3678511.1"/>
    </source>
</evidence>
<dbReference type="CDD" id="cd02855">
    <property type="entry name" value="E_set_GBE_prok_N"/>
    <property type="match status" value="1"/>
</dbReference>
<evidence type="ECO:0000256" key="10">
    <source>
        <dbReference type="SAM" id="MobiDB-lite"/>
    </source>
</evidence>
<dbReference type="FunFam" id="3.20.20.80:FF:000003">
    <property type="entry name" value="1,4-alpha-glucan branching enzyme GlgB"/>
    <property type="match status" value="1"/>
</dbReference>
<dbReference type="Pfam" id="PF02806">
    <property type="entry name" value="Alpha-amylase_C"/>
    <property type="match status" value="1"/>
</dbReference>
<reference evidence="12 13" key="1">
    <citation type="submission" date="2020-08" db="EMBL/GenBank/DDBJ databases">
        <title>Sequencing the genomes of 1000 actinobacteria strains.</title>
        <authorList>
            <person name="Klenk H.-P."/>
        </authorList>
    </citation>
    <scope>NUCLEOTIDE SEQUENCE [LARGE SCALE GENOMIC DNA]</scope>
    <source>
        <strain evidence="12 13">DSM 16678</strain>
    </source>
</reference>
<comment type="catalytic activity">
    <reaction evidence="1 9">
        <text>Transfers a segment of a (1-&gt;4)-alpha-D-glucan chain to a primary hydroxy group in a similar glucan chain.</text>
        <dbReference type="EC" id="2.4.1.18"/>
    </reaction>
</comment>
<dbReference type="InterPro" id="IPR004193">
    <property type="entry name" value="Glyco_hydro_13_N"/>
</dbReference>
<name>A0A839YBJ6_9ACTN</name>
<dbReference type="PANTHER" id="PTHR43651:SF3">
    <property type="entry name" value="1,4-ALPHA-GLUCAN-BRANCHING ENZYME"/>
    <property type="match status" value="1"/>
</dbReference>
<dbReference type="Gene3D" id="2.60.40.1180">
    <property type="entry name" value="Golgi alpha-mannosidase II"/>
    <property type="match status" value="1"/>
</dbReference>
<gene>
    <name evidence="9" type="primary">glgB</name>
    <name evidence="12" type="ORF">FHX36_004300</name>
</gene>
<dbReference type="Pfam" id="PF00128">
    <property type="entry name" value="Alpha-amylase"/>
    <property type="match status" value="1"/>
</dbReference>
<comment type="subunit">
    <text evidence="9">Monomer.</text>
</comment>
<dbReference type="NCBIfam" id="NF003811">
    <property type="entry name" value="PRK05402.1"/>
    <property type="match status" value="1"/>
</dbReference>
<dbReference type="GO" id="GO:0005978">
    <property type="term" value="P:glycogen biosynthetic process"/>
    <property type="evidence" value="ECO:0007669"/>
    <property type="project" value="UniProtKB-UniRule"/>
</dbReference>
<comment type="function">
    <text evidence="9">Catalyzes the formation of the alpha-1,6-glucosidic linkages in glycogen by scission of a 1,4-alpha-linked oligosaccharide from growing alpha-1,4-glucan chains and the subsequent attachment of the oligosaccharide to the alpha-1,6 position.</text>
</comment>
<dbReference type="InterPro" id="IPR044143">
    <property type="entry name" value="GlgB_N_E_set_prok"/>
</dbReference>
<feature type="domain" description="Glycosyl hydrolase family 13 catalytic" evidence="11">
    <location>
        <begin position="563"/>
        <end position="912"/>
    </location>
</feature>
<dbReference type="GO" id="GO:0005829">
    <property type="term" value="C:cytosol"/>
    <property type="evidence" value="ECO:0007669"/>
    <property type="project" value="TreeGrafter"/>
</dbReference>
<comment type="caution">
    <text evidence="12">The sequence shown here is derived from an EMBL/GenBank/DDBJ whole genome shotgun (WGS) entry which is preliminary data.</text>
</comment>
<dbReference type="FunFam" id="2.60.40.1180:FF:000002">
    <property type="entry name" value="1,4-alpha-glucan branching enzyme GlgB"/>
    <property type="match status" value="1"/>
</dbReference>
<dbReference type="Gene3D" id="2.60.40.10">
    <property type="entry name" value="Immunoglobulins"/>
    <property type="match status" value="2"/>
</dbReference>
<protein>
    <recommendedName>
        <fullName evidence="9">1,4-alpha-glucan branching enzyme GlgB</fullName>
        <ecNumber evidence="9">2.4.1.18</ecNumber>
    </recommendedName>
    <alternativeName>
        <fullName evidence="9">1,4-alpha-D-glucan:1,4-alpha-D-glucan 6-glucosyl-transferase</fullName>
    </alternativeName>
    <alternativeName>
        <fullName evidence="9">Alpha-(1-&gt;4)-glucan branching enzyme</fullName>
    </alternativeName>
    <alternativeName>
        <fullName evidence="9">Glycogen branching enzyme</fullName>
        <shortName evidence="9">BE</shortName>
    </alternativeName>
</protein>